<protein>
    <submittedName>
        <fullName evidence="2">Uncharacterized protein</fullName>
    </submittedName>
</protein>
<name>A0A8B6X2A3_9BURK</name>
<reference evidence="2" key="1">
    <citation type="submission" date="2025-08" db="UniProtKB">
        <authorList>
            <consortium name="RefSeq"/>
        </authorList>
    </citation>
    <scope>IDENTIFICATION</scope>
</reference>
<sequence>MQQIPDDPIARRKALTDFTRAIADCQPDTRQLIALFAARVDQTIAALQKAGNPFDMIHSYEHAAAQIAGCLVISTSAGHQPDIGELG</sequence>
<evidence type="ECO:0000313" key="2">
    <source>
        <dbReference type="RefSeq" id="WP_028310823.1"/>
    </source>
</evidence>
<dbReference type="Proteomes" id="UP000675920">
    <property type="component" value="Unplaced"/>
</dbReference>
<proteinExistence type="predicted"/>
<dbReference type="RefSeq" id="WP_028310823.1">
    <property type="nucleotide sequence ID" value="NZ_AXWS01000008.1"/>
</dbReference>
<dbReference type="AlphaFoldDB" id="A0A8B6X2A3"/>
<evidence type="ECO:0000313" key="1">
    <source>
        <dbReference type="Proteomes" id="UP000675920"/>
    </source>
</evidence>
<accession>A0A8B6X2A3</accession>
<organism evidence="1 2">
    <name type="scientific">Derxia gummosa DSM 723</name>
    <dbReference type="NCBI Taxonomy" id="1121388"/>
    <lineage>
        <taxon>Bacteria</taxon>
        <taxon>Pseudomonadati</taxon>
        <taxon>Pseudomonadota</taxon>
        <taxon>Betaproteobacteria</taxon>
        <taxon>Burkholderiales</taxon>
        <taxon>Alcaligenaceae</taxon>
        <taxon>Derxia</taxon>
    </lineage>
</organism>
<keyword evidence="1" id="KW-1185">Reference proteome</keyword>